<protein>
    <submittedName>
        <fullName evidence="1">PaREP1 domain containing protein</fullName>
    </submittedName>
</protein>
<sequence length="199" mass="21729">MGPPPPQPPPPSRRGADKLHLPLLVQRHIAHSAPNQRHLHVYEKQAYKYVKARRHGVAPDVDHLAALRLSEAKAEAALAAELLQAGAIRDAAGKAFQAWKAYISHLAIRHRELLAEAAPRGEVDYAEWTAPTSRLLQIAAALEAVEPGVSAYTALALQLHEYQYNGPDPSGVLSNFPDDETAKEAVAALLEELKRRVGF</sequence>
<dbReference type="InterPro" id="IPR010268">
    <property type="entry name" value="PaREP1"/>
</dbReference>
<dbReference type="Proteomes" id="UP000001431">
    <property type="component" value="Chromosome"/>
</dbReference>
<keyword evidence="2" id="KW-1185">Reference proteome</keyword>
<name>A3MSV2_PYRCJ</name>
<dbReference type="KEGG" id="pcl:Pcal_0282"/>
<dbReference type="AlphaFoldDB" id="A3MSV2"/>
<gene>
    <name evidence="1" type="ordered locus">Pcal_0282</name>
</gene>
<organism evidence="1 2">
    <name type="scientific">Pyrobaculum calidifontis (strain DSM 21063 / JCM 11548 / VA1)</name>
    <dbReference type="NCBI Taxonomy" id="410359"/>
    <lineage>
        <taxon>Archaea</taxon>
        <taxon>Thermoproteota</taxon>
        <taxon>Thermoprotei</taxon>
        <taxon>Thermoproteales</taxon>
        <taxon>Thermoproteaceae</taxon>
        <taxon>Pyrobaculum</taxon>
    </lineage>
</organism>
<dbReference type="EMBL" id="CP000561">
    <property type="protein sequence ID" value="ABO07719.1"/>
    <property type="molecule type" value="Genomic_DNA"/>
</dbReference>
<reference evidence="1" key="1">
    <citation type="submission" date="2007-02" db="EMBL/GenBank/DDBJ databases">
        <title>Complete sequence of Pyrobaculum calidifontis JCM 11548.</title>
        <authorList>
            <consortium name="US DOE Joint Genome Institute"/>
            <person name="Copeland A."/>
            <person name="Lucas S."/>
            <person name="Lapidus A."/>
            <person name="Barry K."/>
            <person name="Glavina del Rio T."/>
            <person name="Dalin E."/>
            <person name="Tice H."/>
            <person name="Pitluck S."/>
            <person name="Chain P."/>
            <person name="Malfatti S."/>
            <person name="Shin M."/>
            <person name="Vergez L."/>
            <person name="Schmutz J."/>
            <person name="Larimer F."/>
            <person name="Land M."/>
            <person name="Hauser L."/>
            <person name="Kyrpides N."/>
            <person name="Mikhailova N."/>
            <person name="Cozen A.E."/>
            <person name="Fitz-Gibbon S.T."/>
            <person name="House C.H."/>
            <person name="Saltikov C."/>
            <person name="Lowe T.M."/>
            <person name="Richardson P."/>
        </authorList>
    </citation>
    <scope>NUCLEOTIDE SEQUENCE [LARGE SCALE GENOMIC DNA]</scope>
    <source>
        <strain evidence="1">JCM 11548</strain>
    </source>
</reference>
<evidence type="ECO:0000313" key="2">
    <source>
        <dbReference type="Proteomes" id="UP000001431"/>
    </source>
</evidence>
<evidence type="ECO:0000313" key="1">
    <source>
        <dbReference type="EMBL" id="ABO07719.1"/>
    </source>
</evidence>
<accession>A3MSV2</accession>
<dbReference type="eggNOG" id="arCOG03708">
    <property type="taxonomic scope" value="Archaea"/>
</dbReference>
<dbReference type="Pfam" id="PF05942">
    <property type="entry name" value="PaREP1"/>
    <property type="match status" value="1"/>
</dbReference>
<dbReference type="HOGENOM" id="CLU_118419_1_0_2"/>
<proteinExistence type="predicted"/>